<dbReference type="PANTHER" id="PTHR43179:SF12">
    <property type="entry name" value="GALACTOFURANOSYLTRANSFERASE GLFT2"/>
    <property type="match status" value="1"/>
</dbReference>
<evidence type="ECO:0000313" key="6">
    <source>
        <dbReference type="EMBL" id="MBN2977664.1"/>
    </source>
</evidence>
<sequence length="721" mass="81712">MLKLDNSLIDRDAALAQRDAAIHERDSAQAKVDFLQNTRSWRFTRPLRTLFRWWRYGFSAAPEFPERAVAMVYPAAPQPLPNVKVDADFTTKGRLDILCFANIDWAARFQRPQQLMSQFANQGYRVFYIVPSSVPEPGQLYHLTAVAPNVFEVALQRDVQEAYYEKIVTPENHQALLRAMAALVADMQIKTALSVVHIAYWSPVALSLRATHGWRIQYDCMDDWDGFPNIGEQLLSEEKTLIAQADLVTVSAALLYQKWCAHNPRCLLVRNAVDFAFFRQHCFANDVLSGLVGPVIGYYGALAQWLDYPLLAALADRRPEWNFILVGDVFVEDLAGLEHKPNVQLLGRKPYAQMPLYLDHFDACLIPFRLYNVTHAVDPVKFYEYISAGKPVISTPLAEMSLYKDLLYFATGVDEFIEQIERALAERDLALHKRRVELARANDWKDRFNSLQQAIVGLYEKVSIVLVTYNNLNLTIQCVNSILRNTAWPHYQLIVVDNASDDGTAEYLERLRQAVPTTRVILNSDNRGFAAANNQGLREADGDVLLLLNNDTVVPGGWLDPLVRHLRDPSIGLVGPVTNAVGNEAKVEVSYTDIQQMQAFADHYTAARPGHSFDIPMLAMFCVAFRRNILDEVGYLDETFGIGMFEDDDYSRRVQTAGYRTVCAEDAFIHHYGQASFRKLIASGEYQALWDKNQAYFESKWGAWQAHVHRDEAGTVKKGEG</sequence>
<dbReference type="Gene3D" id="3.90.550.10">
    <property type="entry name" value="Spore Coat Polysaccharide Biosynthesis Protein SpsA, Chain A"/>
    <property type="match status" value="1"/>
</dbReference>
<dbReference type="Pfam" id="PF13692">
    <property type="entry name" value="Glyco_trans_1_4"/>
    <property type="match status" value="1"/>
</dbReference>
<dbReference type="CDD" id="cd04186">
    <property type="entry name" value="GT_2_like_c"/>
    <property type="match status" value="1"/>
</dbReference>
<feature type="domain" description="Glycosyltransferase 2-like" evidence="5">
    <location>
        <begin position="463"/>
        <end position="633"/>
    </location>
</feature>
<evidence type="ECO:0000256" key="4">
    <source>
        <dbReference type="ARBA" id="ARBA00022679"/>
    </source>
</evidence>
<keyword evidence="7" id="KW-1185">Reference proteome</keyword>
<organism evidence="6 7">
    <name type="scientific">Pseudomonas lactucae</name>
    <dbReference type="NCBI Taxonomy" id="2813360"/>
    <lineage>
        <taxon>Bacteria</taxon>
        <taxon>Pseudomonadati</taxon>
        <taxon>Pseudomonadota</taxon>
        <taxon>Gammaproteobacteria</taxon>
        <taxon>Pseudomonadales</taxon>
        <taxon>Pseudomonadaceae</taxon>
        <taxon>Pseudomonas</taxon>
    </lineage>
</organism>
<dbReference type="GO" id="GO:0016757">
    <property type="term" value="F:glycosyltransferase activity"/>
    <property type="evidence" value="ECO:0007669"/>
    <property type="project" value="UniProtKB-KW"/>
</dbReference>
<dbReference type="PANTHER" id="PTHR43179">
    <property type="entry name" value="RHAMNOSYLTRANSFERASE WBBL"/>
    <property type="match status" value="1"/>
</dbReference>
<comment type="caution">
    <text evidence="6">The sequence shown here is derived from an EMBL/GenBank/DDBJ whole genome shotgun (WGS) entry which is preliminary data.</text>
</comment>
<evidence type="ECO:0000256" key="1">
    <source>
        <dbReference type="ARBA" id="ARBA00006739"/>
    </source>
</evidence>
<comment type="similarity">
    <text evidence="1">Belongs to the glycosyltransferase 2 family.</text>
</comment>
<dbReference type="SUPFAM" id="SSF53756">
    <property type="entry name" value="UDP-Glycosyltransferase/glycogen phosphorylase"/>
    <property type="match status" value="1"/>
</dbReference>
<dbReference type="InterPro" id="IPR029044">
    <property type="entry name" value="Nucleotide-diphossugar_trans"/>
</dbReference>
<dbReference type="RefSeq" id="WP_205489288.1">
    <property type="nucleotide sequence ID" value="NZ_JAFHKI010000016.1"/>
</dbReference>
<keyword evidence="2" id="KW-1003">Cell membrane</keyword>
<dbReference type="InterPro" id="IPR001173">
    <property type="entry name" value="Glyco_trans_2-like"/>
</dbReference>
<dbReference type="SUPFAM" id="SSF53448">
    <property type="entry name" value="Nucleotide-diphospho-sugar transferases"/>
    <property type="match status" value="1"/>
</dbReference>
<proteinExistence type="inferred from homology"/>
<dbReference type="Proteomes" id="UP001154860">
    <property type="component" value="Unassembled WGS sequence"/>
</dbReference>
<keyword evidence="2" id="KW-0472">Membrane</keyword>
<accession>A0A9X0YE43</accession>
<dbReference type="Gene3D" id="3.40.50.2000">
    <property type="entry name" value="Glycogen Phosphorylase B"/>
    <property type="match status" value="1"/>
</dbReference>
<dbReference type="Pfam" id="PF00535">
    <property type="entry name" value="Glycos_transf_2"/>
    <property type="match status" value="1"/>
</dbReference>
<keyword evidence="2" id="KW-0997">Cell inner membrane</keyword>
<reference evidence="6 7" key="1">
    <citation type="journal article" date="2021" name="Int. J. Syst. Evol. Microbiol.">
        <title>Pseudomonas lactucae sp. nov., a pathogen causing bacterial rot of lettuce in Japan.</title>
        <authorList>
            <person name="Sawada H."/>
            <person name="Fujikawa T."/>
            <person name="Satou M."/>
        </authorList>
    </citation>
    <scope>NUCLEOTIDE SEQUENCE [LARGE SCALE GENOMIC DNA]</scope>
    <source>
        <strain evidence="6 7">MAFF 301381</strain>
    </source>
</reference>
<dbReference type="EMBL" id="JAFHKJ010000075">
    <property type="protein sequence ID" value="MBN2977664.1"/>
    <property type="molecule type" value="Genomic_DNA"/>
</dbReference>
<gene>
    <name evidence="6" type="ORF">JWR99_17595</name>
</gene>
<evidence type="ECO:0000259" key="5">
    <source>
        <dbReference type="Pfam" id="PF00535"/>
    </source>
</evidence>
<keyword evidence="4" id="KW-0808">Transferase</keyword>
<name>A0A9X0YE43_9PSED</name>
<protein>
    <submittedName>
        <fullName evidence="6">Glycosyltransferase</fullName>
    </submittedName>
</protein>
<keyword evidence="3" id="KW-0328">Glycosyltransferase</keyword>
<evidence type="ECO:0000256" key="2">
    <source>
        <dbReference type="ARBA" id="ARBA00022519"/>
    </source>
</evidence>
<dbReference type="AlphaFoldDB" id="A0A9X0YE43"/>
<reference evidence="6 7" key="2">
    <citation type="journal article" date="2023" name="Plant Pathol.">
        <title>Dismantling and reorganizing Pseudomonas marginalis sensu#lato.</title>
        <authorList>
            <person name="Sawada H."/>
            <person name="Fujikawa T."/>
            <person name="Satou M."/>
        </authorList>
    </citation>
    <scope>NUCLEOTIDE SEQUENCE [LARGE SCALE GENOMIC DNA]</scope>
    <source>
        <strain evidence="6 7">MAFF 301381</strain>
    </source>
</reference>
<evidence type="ECO:0000313" key="7">
    <source>
        <dbReference type="Proteomes" id="UP001154860"/>
    </source>
</evidence>
<evidence type="ECO:0000256" key="3">
    <source>
        <dbReference type="ARBA" id="ARBA00022676"/>
    </source>
</evidence>